<evidence type="ECO:0000313" key="2">
    <source>
        <dbReference type="Proteomes" id="UP001165289"/>
    </source>
</evidence>
<keyword evidence="2" id="KW-1185">Reference proteome</keyword>
<reference evidence="1 2" key="1">
    <citation type="journal article" date="2023" name="BMC Biol.">
        <title>The compact genome of the sponge Oopsacas minuta (Hexactinellida) is lacking key metazoan core genes.</title>
        <authorList>
            <person name="Santini S."/>
            <person name="Schenkelaars Q."/>
            <person name="Jourda C."/>
            <person name="Duchesne M."/>
            <person name="Belahbib H."/>
            <person name="Rocher C."/>
            <person name="Selva M."/>
            <person name="Riesgo A."/>
            <person name="Vervoort M."/>
            <person name="Leys S.P."/>
            <person name="Kodjabachian L."/>
            <person name="Le Bivic A."/>
            <person name="Borchiellini C."/>
            <person name="Claverie J.M."/>
            <person name="Renard E."/>
        </authorList>
    </citation>
    <scope>NUCLEOTIDE SEQUENCE [LARGE SCALE GENOMIC DNA]</scope>
    <source>
        <strain evidence="1">SPO-2</strain>
    </source>
</reference>
<organism evidence="1 2">
    <name type="scientific">Oopsacas minuta</name>
    <dbReference type="NCBI Taxonomy" id="111878"/>
    <lineage>
        <taxon>Eukaryota</taxon>
        <taxon>Metazoa</taxon>
        <taxon>Porifera</taxon>
        <taxon>Hexactinellida</taxon>
        <taxon>Hexasterophora</taxon>
        <taxon>Lyssacinosida</taxon>
        <taxon>Leucopsacidae</taxon>
        <taxon>Oopsacas</taxon>
    </lineage>
</organism>
<accession>A0AAV7JI21</accession>
<dbReference type="EMBL" id="JAKMXF010000329">
    <property type="protein sequence ID" value="KAI6648572.1"/>
    <property type="molecule type" value="Genomic_DNA"/>
</dbReference>
<protein>
    <submittedName>
        <fullName evidence="1">Uncharacterized protein</fullName>
    </submittedName>
</protein>
<dbReference type="AlphaFoldDB" id="A0AAV7JI21"/>
<proteinExistence type="predicted"/>
<evidence type="ECO:0000313" key="1">
    <source>
        <dbReference type="EMBL" id="KAI6648572.1"/>
    </source>
</evidence>
<comment type="caution">
    <text evidence="1">The sequence shown here is derived from an EMBL/GenBank/DDBJ whole genome shotgun (WGS) entry which is preliminary data.</text>
</comment>
<dbReference type="Proteomes" id="UP001165289">
    <property type="component" value="Unassembled WGS sequence"/>
</dbReference>
<gene>
    <name evidence="1" type="ORF">LOD99_8052</name>
</gene>
<sequence length="84" mass="9627">MLFTLTLSTELDIPTRVDKVVDNIFPQRIISKGNMQIALHELSHNSIFLTDITMNEFSALLLNQFAHIKGMQGTIRSQVETYFE</sequence>
<name>A0AAV7JI21_9METZ</name>